<reference evidence="4 5" key="1">
    <citation type="journal article" date="2022" name="ISME Commun">
        <title>Vulcanimicrobium alpinus gen. nov. sp. nov., the first cultivated representative of the candidate phylum 'Eremiobacterota', is a metabolically versatile aerobic anoxygenic phototroph.</title>
        <authorList>
            <person name="Yabe S."/>
            <person name="Muto K."/>
            <person name="Abe K."/>
            <person name="Yokota A."/>
            <person name="Staudigel H."/>
            <person name="Tebo B.M."/>
        </authorList>
    </citation>
    <scope>NUCLEOTIDE SEQUENCE [LARGE SCALE GENOMIC DNA]</scope>
    <source>
        <strain evidence="4 5">WC8-2</strain>
    </source>
</reference>
<dbReference type="PANTHER" id="PTHR44858">
    <property type="entry name" value="TETRATRICOPEPTIDE REPEAT PROTEIN 6"/>
    <property type="match status" value="1"/>
</dbReference>
<dbReference type="Pfam" id="PF13432">
    <property type="entry name" value="TPR_16"/>
    <property type="match status" value="2"/>
</dbReference>
<dbReference type="RefSeq" id="WP_317995322.1">
    <property type="nucleotide sequence ID" value="NZ_AP025523.1"/>
</dbReference>
<evidence type="ECO:0000256" key="2">
    <source>
        <dbReference type="ARBA" id="ARBA00022803"/>
    </source>
</evidence>
<dbReference type="InterPro" id="IPR050498">
    <property type="entry name" value="Ycf3"/>
</dbReference>
<dbReference type="Proteomes" id="UP001317532">
    <property type="component" value="Chromosome"/>
</dbReference>
<feature type="signal peptide" evidence="3">
    <location>
        <begin position="1"/>
        <end position="21"/>
    </location>
</feature>
<dbReference type="SUPFAM" id="SSF48452">
    <property type="entry name" value="TPR-like"/>
    <property type="match status" value="1"/>
</dbReference>
<evidence type="ECO:0000313" key="4">
    <source>
        <dbReference type="EMBL" id="BDE07749.1"/>
    </source>
</evidence>
<dbReference type="KEGG" id="vab:WPS_30250"/>
<dbReference type="SMART" id="SM00028">
    <property type="entry name" value="TPR"/>
    <property type="match status" value="5"/>
</dbReference>
<dbReference type="EMBL" id="AP025523">
    <property type="protein sequence ID" value="BDE07749.1"/>
    <property type="molecule type" value="Genomic_DNA"/>
</dbReference>
<feature type="chain" id="PRO_5042829175" description="Tetratricopeptide repeat protein" evidence="3">
    <location>
        <begin position="22"/>
        <end position="268"/>
    </location>
</feature>
<dbReference type="Gene3D" id="1.25.40.10">
    <property type="entry name" value="Tetratricopeptide repeat domain"/>
    <property type="match status" value="2"/>
</dbReference>
<name>A0AAN1XZD9_UNVUL</name>
<proteinExistence type="predicted"/>
<dbReference type="InterPro" id="IPR019734">
    <property type="entry name" value="TPR_rpt"/>
</dbReference>
<accession>A0AAN1XZD9</accession>
<keyword evidence="5" id="KW-1185">Reference proteome</keyword>
<evidence type="ECO:0008006" key="6">
    <source>
        <dbReference type="Google" id="ProtNLM"/>
    </source>
</evidence>
<evidence type="ECO:0000256" key="3">
    <source>
        <dbReference type="SAM" id="SignalP"/>
    </source>
</evidence>
<evidence type="ECO:0000313" key="5">
    <source>
        <dbReference type="Proteomes" id="UP001317532"/>
    </source>
</evidence>
<organism evidence="4 5">
    <name type="scientific">Vulcanimicrobium alpinum</name>
    <dbReference type="NCBI Taxonomy" id="3016050"/>
    <lineage>
        <taxon>Bacteria</taxon>
        <taxon>Bacillati</taxon>
        <taxon>Vulcanimicrobiota</taxon>
        <taxon>Vulcanimicrobiia</taxon>
        <taxon>Vulcanimicrobiales</taxon>
        <taxon>Vulcanimicrobiaceae</taxon>
        <taxon>Vulcanimicrobium</taxon>
    </lineage>
</organism>
<dbReference type="PANTHER" id="PTHR44858:SF1">
    <property type="entry name" value="UDP-N-ACETYLGLUCOSAMINE--PEPTIDE N-ACETYLGLUCOSAMINYLTRANSFERASE SPINDLY-RELATED"/>
    <property type="match status" value="1"/>
</dbReference>
<keyword evidence="2" id="KW-0802">TPR repeat</keyword>
<protein>
    <recommendedName>
        <fullName evidence="6">Tetratricopeptide repeat protein</fullName>
    </recommendedName>
</protein>
<evidence type="ECO:0000256" key="1">
    <source>
        <dbReference type="ARBA" id="ARBA00022737"/>
    </source>
</evidence>
<gene>
    <name evidence="4" type="ORF">WPS_30250</name>
</gene>
<dbReference type="AlphaFoldDB" id="A0AAN1XZD9"/>
<dbReference type="InterPro" id="IPR011990">
    <property type="entry name" value="TPR-like_helical_dom_sf"/>
</dbReference>
<keyword evidence="3" id="KW-0732">Signal</keyword>
<keyword evidence="1" id="KW-0677">Repeat</keyword>
<sequence>MAARALVASLLAFVATAGAVAAQTYPRGGAPPRTLDPGALAAQTRAREIHERFERGVAAETRGDWAAAVPEFARIIALDPPEPRGSTARYDLALADAHLGRNDAAATLLDDALHRDPHFAAAAATLVAVDLRRGDLAAARAAADRFVALTPDGVLARYARAITALRTGDLAAARADFRALLDADPSYAVAHYDLALIALRDGNDDAARSELERALALAPGYARARFALGTVLLRDGRRDDARVAFDRCARDAADPALRALAIDLRDRI</sequence>
<dbReference type="Pfam" id="PF14559">
    <property type="entry name" value="TPR_19"/>
    <property type="match status" value="1"/>
</dbReference>